<comment type="similarity">
    <text evidence="3 7">Belongs to the inositol monophosphatase superfamily.</text>
</comment>
<evidence type="ECO:0000313" key="8">
    <source>
        <dbReference type="EMBL" id="WZL76180.1"/>
    </source>
</evidence>
<dbReference type="RefSeq" id="WP_369018338.1">
    <property type="nucleotide sequence ID" value="NZ_CP121689.1"/>
</dbReference>
<dbReference type="EC" id="3.1.3.25" evidence="7"/>
<keyword evidence="5 7" id="KW-0378">Hydrolase</keyword>
<name>A0ABZ2YER2_9BACT</name>
<proteinExistence type="inferred from homology"/>
<dbReference type="PRINTS" id="PR00377">
    <property type="entry name" value="IMPHPHTASES"/>
</dbReference>
<protein>
    <recommendedName>
        <fullName evidence="7">Inositol-1-monophosphatase</fullName>
        <ecNumber evidence="7">3.1.3.25</ecNumber>
    </recommendedName>
</protein>
<keyword evidence="4 7" id="KW-0479">Metal-binding</keyword>
<dbReference type="PROSITE" id="PS00630">
    <property type="entry name" value="IMP_2"/>
    <property type="match status" value="1"/>
</dbReference>
<evidence type="ECO:0000313" key="9">
    <source>
        <dbReference type="Proteomes" id="UP001461341"/>
    </source>
</evidence>
<organism evidence="8 9">
    <name type="scientific">Thermatribacter velox</name>
    <dbReference type="NCBI Taxonomy" id="3039681"/>
    <lineage>
        <taxon>Bacteria</taxon>
        <taxon>Pseudomonadati</taxon>
        <taxon>Atribacterota</taxon>
        <taxon>Atribacteria</taxon>
        <taxon>Atribacterales</taxon>
        <taxon>Thermatribacteraceae</taxon>
        <taxon>Thermatribacter</taxon>
    </lineage>
</organism>
<evidence type="ECO:0000256" key="2">
    <source>
        <dbReference type="ARBA" id="ARBA00001946"/>
    </source>
</evidence>
<keyword evidence="6 7" id="KW-0460">Magnesium</keyword>
<dbReference type="InterPro" id="IPR033942">
    <property type="entry name" value="IMPase"/>
</dbReference>
<comment type="cofactor">
    <cofactor evidence="2 7">
        <name>Mg(2+)</name>
        <dbReference type="ChEBI" id="CHEBI:18420"/>
    </cofactor>
</comment>
<accession>A0ABZ2YER2</accession>
<reference evidence="8 9" key="1">
    <citation type="submission" date="2023-03" db="EMBL/GenBank/DDBJ databases">
        <title>Novel Species.</title>
        <authorList>
            <person name="Ma S."/>
        </authorList>
    </citation>
    <scope>NUCLEOTIDE SEQUENCE [LARGE SCALE GENOMIC DNA]</scope>
    <source>
        <strain evidence="8 9">B11</strain>
    </source>
</reference>
<dbReference type="Proteomes" id="UP001461341">
    <property type="component" value="Chromosome"/>
</dbReference>
<evidence type="ECO:0000256" key="5">
    <source>
        <dbReference type="ARBA" id="ARBA00022801"/>
    </source>
</evidence>
<dbReference type="InterPro" id="IPR020550">
    <property type="entry name" value="Inositol_monophosphatase_CS"/>
</dbReference>
<dbReference type="Gene3D" id="3.30.540.10">
    <property type="entry name" value="Fructose-1,6-Bisphosphatase, subunit A, domain 1"/>
    <property type="match status" value="1"/>
</dbReference>
<evidence type="ECO:0000256" key="7">
    <source>
        <dbReference type="RuleBase" id="RU364068"/>
    </source>
</evidence>
<keyword evidence="9" id="KW-1185">Reference proteome</keyword>
<dbReference type="CDD" id="cd01639">
    <property type="entry name" value="IMPase"/>
    <property type="match status" value="1"/>
</dbReference>
<evidence type="ECO:0000256" key="6">
    <source>
        <dbReference type="ARBA" id="ARBA00022842"/>
    </source>
</evidence>
<dbReference type="Gene3D" id="3.40.190.80">
    <property type="match status" value="1"/>
</dbReference>
<dbReference type="GO" id="GO:0016787">
    <property type="term" value="F:hydrolase activity"/>
    <property type="evidence" value="ECO:0007669"/>
    <property type="project" value="UniProtKB-KW"/>
</dbReference>
<gene>
    <name evidence="8" type="ORF">QBE54_00160</name>
</gene>
<dbReference type="PANTHER" id="PTHR20854:SF4">
    <property type="entry name" value="INOSITOL-1-MONOPHOSPHATASE-RELATED"/>
    <property type="match status" value="1"/>
</dbReference>
<dbReference type="PANTHER" id="PTHR20854">
    <property type="entry name" value="INOSITOL MONOPHOSPHATASE"/>
    <property type="match status" value="1"/>
</dbReference>
<dbReference type="PROSITE" id="PS00629">
    <property type="entry name" value="IMP_1"/>
    <property type="match status" value="1"/>
</dbReference>
<dbReference type="EMBL" id="CP121689">
    <property type="protein sequence ID" value="WZL76180.1"/>
    <property type="molecule type" value="Genomic_DNA"/>
</dbReference>
<evidence type="ECO:0000256" key="4">
    <source>
        <dbReference type="ARBA" id="ARBA00022723"/>
    </source>
</evidence>
<comment type="catalytic activity">
    <reaction evidence="1 7">
        <text>a myo-inositol phosphate + H2O = myo-inositol + phosphate</text>
        <dbReference type="Rhea" id="RHEA:24056"/>
        <dbReference type="ChEBI" id="CHEBI:15377"/>
        <dbReference type="ChEBI" id="CHEBI:17268"/>
        <dbReference type="ChEBI" id="CHEBI:43474"/>
        <dbReference type="ChEBI" id="CHEBI:84139"/>
        <dbReference type="EC" id="3.1.3.25"/>
    </reaction>
</comment>
<dbReference type="SUPFAM" id="SSF56655">
    <property type="entry name" value="Carbohydrate phosphatase"/>
    <property type="match status" value="1"/>
</dbReference>
<evidence type="ECO:0000256" key="3">
    <source>
        <dbReference type="ARBA" id="ARBA00009759"/>
    </source>
</evidence>
<evidence type="ECO:0000256" key="1">
    <source>
        <dbReference type="ARBA" id="ARBA00001033"/>
    </source>
</evidence>
<dbReference type="Pfam" id="PF00459">
    <property type="entry name" value="Inositol_P"/>
    <property type="match status" value="1"/>
</dbReference>
<sequence>MLEERLQVALEIAQRAGEYALHNQKRITSVDEKKRDTDLVTNVDREVQALITQELKSRFPEDTVWGEESDHPLKDFSSTWVIDPIDGTANFMHGIPFFSVSIAYFEHGSPVIGVIFAPHFKESFYACRGKGAFLNGEPTTVSSVENLNRAIFGTGLPHSEDAWKRIESLYASLLPRCQAIRSLGSAALGVAYVACGRMEGYFQADLSFYDIAAGICIAQEAGALIFDLAGNPWSTESHSLLVLSKNLSEESRSFIAKHLASR</sequence>
<dbReference type="InterPro" id="IPR020583">
    <property type="entry name" value="Inositol_monoP_metal-BS"/>
</dbReference>
<dbReference type="InterPro" id="IPR000760">
    <property type="entry name" value="Inositol_monophosphatase-like"/>
</dbReference>